<dbReference type="EMBL" id="CM037625">
    <property type="protein sequence ID" value="KAH7998557.1"/>
    <property type="molecule type" value="Genomic_DNA"/>
</dbReference>
<gene>
    <name evidence="1" type="ORF">K3G42_017896</name>
</gene>
<organism evidence="1 2">
    <name type="scientific">Sphaerodactylus townsendi</name>
    <dbReference type="NCBI Taxonomy" id="933632"/>
    <lineage>
        <taxon>Eukaryota</taxon>
        <taxon>Metazoa</taxon>
        <taxon>Chordata</taxon>
        <taxon>Craniata</taxon>
        <taxon>Vertebrata</taxon>
        <taxon>Euteleostomi</taxon>
        <taxon>Lepidosauria</taxon>
        <taxon>Squamata</taxon>
        <taxon>Bifurcata</taxon>
        <taxon>Gekkota</taxon>
        <taxon>Sphaerodactylidae</taxon>
        <taxon>Sphaerodactylus</taxon>
    </lineage>
</organism>
<comment type="caution">
    <text evidence="1">The sequence shown here is derived from an EMBL/GenBank/DDBJ whole genome shotgun (WGS) entry which is preliminary data.</text>
</comment>
<keyword evidence="2" id="KW-1185">Reference proteome</keyword>
<evidence type="ECO:0000313" key="1">
    <source>
        <dbReference type="EMBL" id="KAH7998557.1"/>
    </source>
</evidence>
<name>A0ACB8F0R0_9SAUR</name>
<reference evidence="1" key="1">
    <citation type="submission" date="2021-08" db="EMBL/GenBank/DDBJ databases">
        <title>The first chromosome-level gecko genome reveals the dynamic sex chromosomes of Neotropical dwarf geckos (Sphaerodactylidae: Sphaerodactylus).</title>
        <authorList>
            <person name="Pinto B.J."/>
            <person name="Keating S.E."/>
            <person name="Gamble T."/>
        </authorList>
    </citation>
    <scope>NUCLEOTIDE SEQUENCE</scope>
    <source>
        <strain evidence="1">TG3544</strain>
    </source>
</reference>
<accession>A0ACB8F0R0</accession>
<protein>
    <submittedName>
        <fullName evidence="1">Uncharacterized protein</fullName>
    </submittedName>
</protein>
<proteinExistence type="predicted"/>
<evidence type="ECO:0000313" key="2">
    <source>
        <dbReference type="Proteomes" id="UP000827872"/>
    </source>
</evidence>
<dbReference type="Proteomes" id="UP000827872">
    <property type="component" value="Linkage Group LG12"/>
</dbReference>
<sequence length="98" mass="11092">MENEVLASFVLFSTLLILKMYAVAIITGQVRLRKKLNLRTCSFGVCHGTTSSWGDENSFWTEGSALHLRSYSSLCLLDAISWFLLKHLLRQRRDASPA</sequence>